<organism evidence="1">
    <name type="scientific">Amblyomma tuberculatum</name>
    <dbReference type="NCBI Taxonomy" id="48802"/>
    <lineage>
        <taxon>Eukaryota</taxon>
        <taxon>Metazoa</taxon>
        <taxon>Ecdysozoa</taxon>
        <taxon>Arthropoda</taxon>
        <taxon>Chelicerata</taxon>
        <taxon>Arachnida</taxon>
        <taxon>Acari</taxon>
        <taxon>Parasitiformes</taxon>
        <taxon>Ixodida</taxon>
        <taxon>Ixodoidea</taxon>
        <taxon>Ixodidae</taxon>
        <taxon>Amblyomminae</taxon>
        <taxon>Amblyomma</taxon>
    </lineage>
</organism>
<dbReference type="EMBL" id="GIDH01000375">
    <property type="protein sequence ID" value="NOV52318.1"/>
    <property type="molecule type" value="Transcribed_RNA"/>
</dbReference>
<sequence length="106" mass="12461">MQVPAALVFLMLFSCYLWYFKHICCSRIFWAWQPLRVMTAPLQQLHCASDPTGFNIRSFLEWRIVQQIRTSAPWKIFHCKNFTMKVRPLLGGLPLVFRPECIAANN</sequence>
<reference evidence="1" key="1">
    <citation type="submission" date="2019-12" db="EMBL/GenBank/DDBJ databases">
        <title>The sialotranscriptome of the gopher-tortoise tick, Amblyomma tuberculatum.</title>
        <authorList>
            <person name="Karim S."/>
            <person name="Andersen J."/>
            <person name="Kumar D."/>
            <person name="Adamson S."/>
            <person name="Ennen J."/>
            <person name="Qualis C.P."/>
            <person name="Ribeiro J.M.C."/>
        </authorList>
    </citation>
    <scope>NUCLEOTIDE SEQUENCE</scope>
    <source>
        <strain evidence="1">Removed</strain>
        <tissue evidence="1">Salivary glands</tissue>
    </source>
</reference>
<protein>
    <submittedName>
        <fullName evidence="1">Putative secreted protein</fullName>
    </submittedName>
</protein>
<dbReference type="AlphaFoldDB" id="A0A6M2E4B0"/>
<proteinExistence type="predicted"/>
<accession>A0A6M2E4B0</accession>
<name>A0A6M2E4B0_9ACAR</name>
<evidence type="ECO:0000313" key="1">
    <source>
        <dbReference type="EMBL" id="NOV52318.1"/>
    </source>
</evidence>